<dbReference type="GO" id="GO:0003677">
    <property type="term" value="F:DNA binding"/>
    <property type="evidence" value="ECO:0007669"/>
    <property type="project" value="UniProtKB-KW"/>
</dbReference>
<keyword evidence="1" id="KW-0805">Transcription regulation</keyword>
<keyword evidence="7" id="KW-1185">Reference proteome</keyword>
<dbReference type="InterPro" id="IPR014710">
    <property type="entry name" value="RmlC-like_jellyroll"/>
</dbReference>
<dbReference type="PROSITE" id="PS50042">
    <property type="entry name" value="CNMP_BINDING_3"/>
    <property type="match status" value="1"/>
</dbReference>
<evidence type="ECO:0000256" key="2">
    <source>
        <dbReference type="ARBA" id="ARBA00023125"/>
    </source>
</evidence>
<dbReference type="SUPFAM" id="SSF46785">
    <property type="entry name" value="Winged helix' DNA-binding domain"/>
    <property type="match status" value="1"/>
</dbReference>
<dbReference type="Pfam" id="PF00027">
    <property type="entry name" value="cNMP_binding"/>
    <property type="match status" value="1"/>
</dbReference>
<dbReference type="Gene3D" id="1.10.10.10">
    <property type="entry name" value="Winged helix-like DNA-binding domain superfamily/Winged helix DNA-binding domain"/>
    <property type="match status" value="1"/>
</dbReference>
<dbReference type="PANTHER" id="PTHR24567">
    <property type="entry name" value="CRP FAMILY TRANSCRIPTIONAL REGULATORY PROTEIN"/>
    <property type="match status" value="1"/>
</dbReference>
<gene>
    <name evidence="6" type="ORF">DES49_0338</name>
</gene>
<dbReference type="InterPro" id="IPR018490">
    <property type="entry name" value="cNMP-bd_dom_sf"/>
</dbReference>
<keyword evidence="2" id="KW-0238">DNA-binding</keyword>
<dbReference type="SUPFAM" id="SSF51206">
    <property type="entry name" value="cAMP-binding domain-like"/>
    <property type="match status" value="1"/>
</dbReference>
<dbReference type="InterPro" id="IPR000595">
    <property type="entry name" value="cNMP-bd_dom"/>
</dbReference>
<proteinExistence type="predicted"/>
<dbReference type="InterPro" id="IPR036390">
    <property type="entry name" value="WH_DNA-bd_sf"/>
</dbReference>
<dbReference type="SMART" id="SM00100">
    <property type="entry name" value="cNMP"/>
    <property type="match status" value="1"/>
</dbReference>
<evidence type="ECO:0000313" key="7">
    <source>
        <dbReference type="Proteomes" id="UP000295830"/>
    </source>
</evidence>
<organism evidence="6 7">
    <name type="scientific">Halospina denitrificans</name>
    <dbReference type="NCBI Taxonomy" id="332522"/>
    <lineage>
        <taxon>Bacteria</taxon>
        <taxon>Pseudomonadati</taxon>
        <taxon>Pseudomonadota</taxon>
        <taxon>Gammaproteobacteria</taxon>
        <taxon>Halospina</taxon>
    </lineage>
</organism>
<evidence type="ECO:0000259" key="4">
    <source>
        <dbReference type="PROSITE" id="PS50042"/>
    </source>
</evidence>
<dbReference type="Gene3D" id="2.60.120.10">
    <property type="entry name" value="Jelly Rolls"/>
    <property type="match status" value="1"/>
</dbReference>
<dbReference type="Pfam" id="PF13545">
    <property type="entry name" value="HTH_Crp_2"/>
    <property type="match status" value="1"/>
</dbReference>
<evidence type="ECO:0000256" key="1">
    <source>
        <dbReference type="ARBA" id="ARBA00023015"/>
    </source>
</evidence>
<dbReference type="RefSeq" id="WP_166645956.1">
    <property type="nucleotide sequence ID" value="NZ_SOAX01000001.1"/>
</dbReference>
<dbReference type="InterPro" id="IPR036388">
    <property type="entry name" value="WH-like_DNA-bd_sf"/>
</dbReference>
<comment type="caution">
    <text evidence="6">The sequence shown here is derived from an EMBL/GenBank/DDBJ whole genome shotgun (WGS) entry which is preliminary data.</text>
</comment>
<sequence>MRERLINDHERQRVESVLTQHTVLSAMSESECRSLLGSVVSLEARAGEVMFSEERPARYCMLIAEGVVAGVRYTAGGDEKFFRTFHVGDIAGLTAMFLPEGRYLMSYRALEPARVFGLPRNCLRAIAESNGRFAAGMLEHTSCRLQASLNQVDFFTDSSAEQRVAAFLLQLRSQQNSQEVRLPCRQKQVALLLGVREETVSRVLNDFRREGVLASHRSPIGLLDVDFLEQLVGPERAHLQLGAF</sequence>
<dbReference type="InterPro" id="IPR050397">
    <property type="entry name" value="Env_Response_Regulators"/>
</dbReference>
<dbReference type="GO" id="GO:0003700">
    <property type="term" value="F:DNA-binding transcription factor activity"/>
    <property type="evidence" value="ECO:0007669"/>
    <property type="project" value="TreeGrafter"/>
</dbReference>
<dbReference type="PROSITE" id="PS51063">
    <property type="entry name" value="HTH_CRP_2"/>
    <property type="match status" value="1"/>
</dbReference>
<dbReference type="Proteomes" id="UP000295830">
    <property type="component" value="Unassembled WGS sequence"/>
</dbReference>
<evidence type="ECO:0000313" key="6">
    <source>
        <dbReference type="EMBL" id="TDT44238.1"/>
    </source>
</evidence>
<dbReference type="InterPro" id="IPR012318">
    <property type="entry name" value="HTH_CRP"/>
</dbReference>
<feature type="domain" description="Cyclic nucleotide-binding" evidence="4">
    <location>
        <begin position="23"/>
        <end position="126"/>
    </location>
</feature>
<keyword evidence="3" id="KW-0804">Transcription</keyword>
<evidence type="ECO:0000256" key="3">
    <source>
        <dbReference type="ARBA" id="ARBA00023163"/>
    </source>
</evidence>
<reference evidence="6 7" key="1">
    <citation type="submission" date="2019-03" db="EMBL/GenBank/DDBJ databases">
        <title>Genomic Encyclopedia of Type Strains, Phase IV (KMG-IV): sequencing the most valuable type-strain genomes for metagenomic binning, comparative biology and taxonomic classification.</title>
        <authorList>
            <person name="Goeker M."/>
        </authorList>
    </citation>
    <scope>NUCLEOTIDE SEQUENCE [LARGE SCALE GENOMIC DNA]</scope>
    <source>
        <strain evidence="6 7">DSM 15505</strain>
    </source>
</reference>
<name>A0A4V3ERA7_9GAMM</name>
<dbReference type="GO" id="GO:0005829">
    <property type="term" value="C:cytosol"/>
    <property type="evidence" value="ECO:0007669"/>
    <property type="project" value="TreeGrafter"/>
</dbReference>
<dbReference type="SMART" id="SM00419">
    <property type="entry name" value="HTH_CRP"/>
    <property type="match status" value="1"/>
</dbReference>
<feature type="domain" description="HTH crp-type" evidence="5">
    <location>
        <begin position="158"/>
        <end position="226"/>
    </location>
</feature>
<dbReference type="AlphaFoldDB" id="A0A4V3ERA7"/>
<accession>A0A4V3ERA7</accession>
<protein>
    <submittedName>
        <fullName evidence="6">CRP/FNR family transcriptional regulator</fullName>
    </submittedName>
</protein>
<dbReference type="EMBL" id="SOAX01000001">
    <property type="protein sequence ID" value="TDT44238.1"/>
    <property type="molecule type" value="Genomic_DNA"/>
</dbReference>
<evidence type="ECO:0000259" key="5">
    <source>
        <dbReference type="PROSITE" id="PS51063"/>
    </source>
</evidence>
<dbReference type="CDD" id="cd00038">
    <property type="entry name" value="CAP_ED"/>
    <property type="match status" value="1"/>
</dbReference>
<dbReference type="PANTHER" id="PTHR24567:SF28">
    <property type="entry name" value="LISTERIOLYSIN REGULATORY PROTEIN"/>
    <property type="match status" value="1"/>
</dbReference>